<evidence type="ECO:0000313" key="2">
    <source>
        <dbReference type="EMBL" id="CAJ1509596.1"/>
    </source>
</evidence>
<organism evidence="2 3">
    <name type="scientific">[Mycobacterium] burgundiense</name>
    <dbReference type="NCBI Taxonomy" id="3064286"/>
    <lineage>
        <taxon>Bacteria</taxon>
        <taxon>Bacillati</taxon>
        <taxon>Actinomycetota</taxon>
        <taxon>Actinomycetes</taxon>
        <taxon>Mycobacteriales</taxon>
        <taxon>Mycobacteriaceae</taxon>
        <taxon>Mycolicibacterium</taxon>
    </lineage>
</organism>
<keyword evidence="3" id="KW-1185">Reference proteome</keyword>
<protein>
    <submittedName>
        <fullName evidence="2">Uncharacterized protein</fullName>
    </submittedName>
</protein>
<reference evidence="2 3" key="1">
    <citation type="submission" date="2023-08" db="EMBL/GenBank/DDBJ databases">
        <authorList>
            <person name="Folkvardsen B D."/>
            <person name="Norman A."/>
        </authorList>
    </citation>
    <scope>NUCLEOTIDE SEQUENCE [LARGE SCALE GENOMIC DNA]</scope>
    <source>
        <strain evidence="2 3">Mu0053</strain>
    </source>
</reference>
<name>A0ABM9M3C5_9MYCO</name>
<accession>A0ABM9M3C5</accession>
<dbReference type="RefSeq" id="WP_308479545.1">
    <property type="nucleotide sequence ID" value="NZ_OY726397.1"/>
</dbReference>
<gene>
    <name evidence="2" type="ORF">MU0053_004237</name>
</gene>
<proteinExistence type="predicted"/>
<feature type="region of interest" description="Disordered" evidence="1">
    <location>
        <begin position="258"/>
        <end position="289"/>
    </location>
</feature>
<dbReference type="EMBL" id="OY726397">
    <property type="protein sequence ID" value="CAJ1509596.1"/>
    <property type="molecule type" value="Genomic_DNA"/>
</dbReference>
<dbReference type="Proteomes" id="UP001190465">
    <property type="component" value="Chromosome"/>
</dbReference>
<sequence>MTDGHNQIDFDSDAYFEALGVEPPPGIPSDMIGPAAVWTEQLLVALQTAANADDPMDIAAGEAAYAERQALAGEALTKFPENEAQSQAQLQEVSKMAEQIPQMASGIAGGIAGALGGALKPLTELPQQLAQSMQGLMQQGMGAMGGGEDLGAEAFEASALGDEFGGGAGGLEAGGGGGGGGGFGGTVPMSTLGPAATPSGATAPTSGRAAMMAVTPSVPASVPSHMGGMGGYPMMPPGAMGGGAGGAKDDKTATKKVTVPSVRNGAPVQGRVSAPPTGPTVSKQVEGKTVATRRIVLPNDKTTTKSDDDPGR</sequence>
<evidence type="ECO:0000256" key="1">
    <source>
        <dbReference type="SAM" id="MobiDB-lite"/>
    </source>
</evidence>
<evidence type="ECO:0000313" key="3">
    <source>
        <dbReference type="Proteomes" id="UP001190465"/>
    </source>
</evidence>